<accession>A0A132NWM4</accession>
<dbReference type="AlphaFoldDB" id="A0A132NWM4"/>
<name>A0A132NWM4_GIAIN</name>
<dbReference type="Proteomes" id="UP000070089">
    <property type="component" value="Unassembled WGS sequence"/>
</dbReference>
<proteinExistence type="predicted"/>
<comment type="caution">
    <text evidence="1">The sequence shown here is derived from an EMBL/GenBank/DDBJ whole genome shotgun (WGS) entry which is preliminary data.</text>
</comment>
<gene>
    <name evidence="1" type="ORF">QR46_1512</name>
</gene>
<dbReference type="OrthoDB" id="10260246at2759"/>
<sequence length="133" mass="14688">MPATSMRGPEANDKGVTKHVRPLCFLLATSDPTYSCLQRLCMGLAAFRTYVNKAILSSDSPATDSTTDPDQYSDALVDITNLLQLARKELQQIVAMARDGSLIKEILSASSCSNIIFLYSLKEIAHNTFYFFL</sequence>
<dbReference type="EMBL" id="JXTI01000031">
    <property type="protein sequence ID" value="KWX14467.1"/>
    <property type="molecule type" value="Genomic_DNA"/>
</dbReference>
<evidence type="ECO:0000313" key="2">
    <source>
        <dbReference type="Proteomes" id="UP000070089"/>
    </source>
</evidence>
<evidence type="ECO:0000313" key="1">
    <source>
        <dbReference type="EMBL" id="KWX14467.1"/>
    </source>
</evidence>
<dbReference type="VEuPathDB" id="GiardiaDB:QR46_1512"/>
<protein>
    <submittedName>
        <fullName evidence="1">Uncharacterized protein</fullName>
    </submittedName>
</protein>
<reference evidence="1 2" key="1">
    <citation type="journal article" date="2015" name="Mol. Biochem. Parasitol.">
        <title>Identification of polymorphic genes for use in assemblage B genotyping assays through comparative genomics of multiple assemblage B Giardia duodenalis isolates.</title>
        <authorList>
            <person name="Wielinga C."/>
            <person name="Thompson R.C."/>
            <person name="Monis P."/>
            <person name="Ryan U."/>
        </authorList>
    </citation>
    <scope>NUCLEOTIDE SEQUENCE [LARGE SCALE GENOMIC DNA]</scope>
    <source>
        <strain evidence="1 2">BAH15c1</strain>
    </source>
</reference>
<organism evidence="1 2">
    <name type="scientific">Giardia duodenalis assemblage B</name>
    <dbReference type="NCBI Taxonomy" id="1394984"/>
    <lineage>
        <taxon>Eukaryota</taxon>
        <taxon>Metamonada</taxon>
        <taxon>Diplomonadida</taxon>
        <taxon>Hexamitidae</taxon>
        <taxon>Giardiinae</taxon>
        <taxon>Giardia</taxon>
    </lineage>
</organism>